<organism evidence="8 9">
    <name type="scientific">Aureococcus anophagefferens</name>
    <name type="common">Harmful bloom alga</name>
    <dbReference type="NCBI Taxonomy" id="44056"/>
    <lineage>
        <taxon>Eukaryota</taxon>
        <taxon>Sar</taxon>
        <taxon>Stramenopiles</taxon>
        <taxon>Ochrophyta</taxon>
        <taxon>Pelagophyceae</taxon>
        <taxon>Pelagomonadales</taxon>
        <taxon>Pelagomonadaceae</taxon>
        <taxon>Aureococcus</taxon>
    </lineage>
</organism>
<feature type="domain" description="JAB1/MPN/MOV34 metalloenzyme" evidence="6">
    <location>
        <begin position="700"/>
        <end position="807"/>
    </location>
</feature>
<dbReference type="InterPro" id="IPR012341">
    <property type="entry name" value="6hp_glycosidase-like_sf"/>
</dbReference>
<feature type="compositionally biased region" description="Basic and acidic residues" evidence="5">
    <location>
        <begin position="659"/>
        <end position="671"/>
    </location>
</feature>
<comment type="similarity">
    <text evidence="1 4">Belongs to the glycosyl hydrolase 37 family.</text>
</comment>
<keyword evidence="9" id="KW-1185">Reference proteome</keyword>
<dbReference type="InterPro" id="IPR008928">
    <property type="entry name" value="6-hairpin_glycosidase_sf"/>
</dbReference>
<feature type="compositionally biased region" description="Low complexity" evidence="5">
    <location>
        <begin position="616"/>
        <end position="629"/>
    </location>
</feature>
<keyword evidence="3 4" id="KW-0326">Glycosidase</keyword>
<dbReference type="Pfam" id="PF13012">
    <property type="entry name" value="MitMem_reg"/>
    <property type="match status" value="1"/>
</dbReference>
<dbReference type="PRINTS" id="PR00744">
    <property type="entry name" value="GLHYDRLASE37"/>
</dbReference>
<dbReference type="EMBL" id="JBBJCI010000223">
    <property type="protein sequence ID" value="KAK7239607.1"/>
    <property type="molecule type" value="Genomic_DNA"/>
</dbReference>
<dbReference type="Pfam" id="PF01398">
    <property type="entry name" value="JAB"/>
    <property type="match status" value="1"/>
</dbReference>
<dbReference type="Pfam" id="PF01204">
    <property type="entry name" value="Trehalase"/>
    <property type="match status" value="1"/>
</dbReference>
<protein>
    <recommendedName>
        <fullName evidence="4">Trehalase</fullName>
        <ecNumber evidence="4">3.2.1.28</ecNumber>
    </recommendedName>
    <alternativeName>
        <fullName evidence="4">Alpha-trehalose glucohydrolase</fullName>
    </alternativeName>
</protein>
<dbReference type="EC" id="3.2.1.28" evidence="4"/>
<dbReference type="InterPro" id="IPR001661">
    <property type="entry name" value="Glyco_hydro_37"/>
</dbReference>
<sequence>MSALESSQEEDLGAMAAAAARANLVFCSSSPVLIAAQTHHLYDDCKTFVDSPMRVDPEEILEKFKAVDAADEAAVRSFVVKHFDLPSGELATAGPPGGWTAAPAVLGELGDARDVAWARALNDLWRQLARKAAPGADRCRSSLLAPRRPFVAPGGRFREPYYWDSYWIVEGLLVCDCYGAAKDMILNLLDYVEAFGFVPNGGRTYYLNRSQPPLLSDMVRAYLDAALEADDADRAAAALALAERATPLLVTEHDWWTRNKNVQVTANGATYTLLCYRTAATLPRAESYREDLATAARAPEARRAAIYGDLAAAAESGWDFSSRWLGEPDRLETIETSRVVPADLNAIFVRFERNLAALHRFVDAARRDGKAPLRVAWARAKEDAMEPPGERFVPGARFARLASARAEAIDACLRDGAAWRDGALGAGGALSPLRDRGPALSDYFPLWAGVADDWKLRDQVQLVSSLVTSGLLSDGGAATTALNTGEQWDAPNAWPPLQFVLDAGLRRLESLPSAGRLADDLRDRWLDANREAYERTGFMHEKLDALRPGAVGGGGEYDPQLGFGWSNGVALCFLRARARAARPKTRARARPRARARAAARARRRRRAAGRARFHGGPEARPAAARRALGPPAPDVESCASPRPEARAAKFGESTICPLGERDDRPRDDDRGYANGGGYEDRGGGGGGGKSRGTALRAATQRHVGLHPLAIVGVSDHFTRVKLGGARVAPDSPVLGLLFGKQVGLDVAVFDAIELSMADGKLDHDFLKKQAELFTDVYADRELLGWYCLAKSATPAHLDLHREFLAYNESPLCLMMDPEPSAESKDLPITILEAEVQVVDDVPTMLFATLPFTLETLQAERISMEIVAKTAPTDGESALDTHVEAVDTSLRTLGSRVAVLVDYLRAVAGGKAEPDFALLRQVSGLCDTLPTGGAPDQTRDLMRDYNDALMVSYLASVTKNANAVNDLSEKFMLINARGAKLV</sequence>
<evidence type="ECO:0000256" key="5">
    <source>
        <dbReference type="SAM" id="MobiDB-lite"/>
    </source>
</evidence>
<evidence type="ECO:0000256" key="3">
    <source>
        <dbReference type="ARBA" id="ARBA00023295"/>
    </source>
</evidence>
<feature type="compositionally biased region" description="Basic residues" evidence="5">
    <location>
        <begin position="583"/>
        <end position="613"/>
    </location>
</feature>
<feature type="compositionally biased region" description="Gly residues" evidence="5">
    <location>
        <begin position="673"/>
        <end position="690"/>
    </location>
</feature>
<feature type="domain" description="EIF3F/CSN6-like C-terminal" evidence="7">
    <location>
        <begin position="858"/>
        <end position="966"/>
    </location>
</feature>
<reference evidence="8 9" key="1">
    <citation type="submission" date="2024-03" db="EMBL/GenBank/DDBJ databases">
        <title>Aureococcus anophagefferens CCMP1851 and Kratosvirus quantuckense: Draft genome of a second virus-susceptible host strain in the model system.</title>
        <authorList>
            <person name="Chase E."/>
            <person name="Truchon A.R."/>
            <person name="Schepens W."/>
            <person name="Wilhelm S.W."/>
        </authorList>
    </citation>
    <scope>NUCLEOTIDE SEQUENCE [LARGE SCALE GENOMIC DNA]</scope>
    <source>
        <strain evidence="8 9">CCMP1851</strain>
    </source>
</reference>
<evidence type="ECO:0000256" key="1">
    <source>
        <dbReference type="ARBA" id="ARBA00005615"/>
    </source>
</evidence>
<evidence type="ECO:0000313" key="8">
    <source>
        <dbReference type="EMBL" id="KAK7239607.1"/>
    </source>
</evidence>
<dbReference type="PROSITE" id="PS00927">
    <property type="entry name" value="TREHALASE_1"/>
    <property type="match status" value="1"/>
</dbReference>
<dbReference type="Gene3D" id="3.40.140.10">
    <property type="entry name" value="Cytidine Deaminase, domain 2"/>
    <property type="match status" value="1"/>
</dbReference>
<dbReference type="PANTHER" id="PTHR23403">
    <property type="entry name" value="TREHALASE"/>
    <property type="match status" value="1"/>
</dbReference>
<dbReference type="Gene3D" id="1.50.10.10">
    <property type="match status" value="1"/>
</dbReference>
<dbReference type="CDD" id="cd08063">
    <property type="entry name" value="MPN_CSN6"/>
    <property type="match status" value="1"/>
</dbReference>
<dbReference type="PROSITE" id="PS00928">
    <property type="entry name" value="TREHALASE_2"/>
    <property type="match status" value="1"/>
</dbReference>
<evidence type="ECO:0000259" key="6">
    <source>
        <dbReference type="Pfam" id="PF01398"/>
    </source>
</evidence>
<comment type="catalytic activity">
    <reaction evidence="4">
        <text>alpha,alpha-trehalose + H2O = alpha-D-glucose + beta-D-glucose</text>
        <dbReference type="Rhea" id="RHEA:32675"/>
        <dbReference type="ChEBI" id="CHEBI:15377"/>
        <dbReference type="ChEBI" id="CHEBI:15903"/>
        <dbReference type="ChEBI" id="CHEBI:16551"/>
        <dbReference type="ChEBI" id="CHEBI:17925"/>
        <dbReference type="EC" id="3.2.1.28"/>
    </reaction>
</comment>
<dbReference type="PANTHER" id="PTHR23403:SF1">
    <property type="entry name" value="TREHALASE"/>
    <property type="match status" value="1"/>
</dbReference>
<evidence type="ECO:0000256" key="4">
    <source>
        <dbReference type="RuleBase" id="RU361180"/>
    </source>
</evidence>
<proteinExistence type="inferred from homology"/>
<evidence type="ECO:0000313" key="9">
    <source>
        <dbReference type="Proteomes" id="UP001363151"/>
    </source>
</evidence>
<comment type="caution">
    <text evidence="8">The sequence shown here is derived from an EMBL/GenBank/DDBJ whole genome shotgun (WGS) entry which is preliminary data.</text>
</comment>
<feature type="region of interest" description="Disordered" evidence="5">
    <location>
        <begin position="583"/>
        <end position="695"/>
    </location>
</feature>
<dbReference type="SUPFAM" id="SSF48208">
    <property type="entry name" value="Six-hairpin glycosidases"/>
    <property type="match status" value="1"/>
</dbReference>
<evidence type="ECO:0000256" key="2">
    <source>
        <dbReference type="ARBA" id="ARBA00022801"/>
    </source>
</evidence>
<dbReference type="InterPro" id="IPR018232">
    <property type="entry name" value="Glyco_hydro_37_CS"/>
</dbReference>
<dbReference type="InterPro" id="IPR033859">
    <property type="entry name" value="MPN_CSN6"/>
</dbReference>
<gene>
    <name evidence="8" type="primary">COPS6</name>
    <name evidence="8" type="ORF">SO694_00028269</name>
</gene>
<dbReference type="Proteomes" id="UP001363151">
    <property type="component" value="Unassembled WGS sequence"/>
</dbReference>
<dbReference type="InterPro" id="IPR000555">
    <property type="entry name" value="JAMM/MPN+_dom"/>
</dbReference>
<evidence type="ECO:0000259" key="7">
    <source>
        <dbReference type="Pfam" id="PF13012"/>
    </source>
</evidence>
<name>A0ABR1FVP4_AURAN</name>
<accession>A0ABR1FVP4</accession>
<dbReference type="InterPro" id="IPR024969">
    <property type="entry name" value="EIF3F/CSN6-like_C"/>
</dbReference>
<keyword evidence="2 4" id="KW-0378">Hydrolase</keyword>